<gene>
    <name evidence="1" type="ORF">J2T15_001163</name>
</gene>
<evidence type="ECO:0000313" key="1">
    <source>
        <dbReference type="EMBL" id="MDQ0111730.1"/>
    </source>
</evidence>
<comment type="caution">
    <text evidence="1">The sequence shown here is derived from an EMBL/GenBank/DDBJ whole genome shotgun (WGS) entry which is preliminary data.</text>
</comment>
<reference evidence="1 2" key="1">
    <citation type="submission" date="2023-07" db="EMBL/GenBank/DDBJ databases">
        <title>Sorghum-associated microbial communities from plants grown in Nebraska, USA.</title>
        <authorList>
            <person name="Schachtman D."/>
        </authorList>
    </citation>
    <scope>NUCLEOTIDE SEQUENCE [LARGE SCALE GENOMIC DNA]</scope>
    <source>
        <strain evidence="1 2">CC482</strain>
    </source>
</reference>
<dbReference type="Proteomes" id="UP001229346">
    <property type="component" value="Unassembled WGS sequence"/>
</dbReference>
<protein>
    <submittedName>
        <fullName evidence="1">Uncharacterized protein</fullName>
    </submittedName>
</protein>
<dbReference type="EMBL" id="JAUSSU010000002">
    <property type="protein sequence ID" value="MDQ0111730.1"/>
    <property type="molecule type" value="Genomic_DNA"/>
</dbReference>
<organism evidence="1 2">
    <name type="scientific">Paenibacillus harenae</name>
    <dbReference type="NCBI Taxonomy" id="306543"/>
    <lineage>
        <taxon>Bacteria</taxon>
        <taxon>Bacillati</taxon>
        <taxon>Bacillota</taxon>
        <taxon>Bacilli</taxon>
        <taxon>Bacillales</taxon>
        <taxon>Paenibacillaceae</taxon>
        <taxon>Paenibacillus</taxon>
    </lineage>
</organism>
<accession>A0ABT9TZ52</accession>
<name>A0ABT9TZ52_PAEHA</name>
<sequence length="83" mass="9318">MKRSMRLVSQYADSFVMDTNELNHNIIGIRVALRTPVGIILKKLTSEAHHLVIKVYCVRCFKSYAVKSPLRSVVSAIAFIVLG</sequence>
<keyword evidence="2" id="KW-1185">Reference proteome</keyword>
<proteinExistence type="predicted"/>
<evidence type="ECO:0000313" key="2">
    <source>
        <dbReference type="Proteomes" id="UP001229346"/>
    </source>
</evidence>